<evidence type="ECO:0000313" key="1">
    <source>
        <dbReference type="EMBL" id="MBO2453813.1"/>
    </source>
</evidence>
<protein>
    <submittedName>
        <fullName evidence="1">Uncharacterized protein</fullName>
    </submittedName>
</protein>
<dbReference type="RefSeq" id="WP_208261831.1">
    <property type="nucleotide sequence ID" value="NZ_JAGEOJ010000022.1"/>
</dbReference>
<sequence>MLGLRYTEARTFSAATRRFARGTNSVIDIRSEVADDGELLLCRAVVIPVFFDYFYGAGGNYRATGERAERLFVFHKGRATARLFPQDTFIHVWINGGVWAVDSTGLTVDGKQR</sequence>
<comment type="caution">
    <text evidence="1">The sequence shown here is derived from an EMBL/GenBank/DDBJ whole genome shotgun (WGS) entry which is preliminary data.</text>
</comment>
<reference evidence="1" key="1">
    <citation type="submission" date="2021-03" db="EMBL/GenBank/DDBJ databases">
        <authorList>
            <person name="Kanchanasin P."/>
            <person name="Saeng-In P."/>
            <person name="Phongsopitanun W."/>
            <person name="Yuki M."/>
            <person name="Kudo T."/>
            <person name="Ohkuma M."/>
            <person name="Tanasupawat S."/>
        </authorList>
    </citation>
    <scope>NUCLEOTIDE SEQUENCE</scope>
    <source>
        <strain evidence="1">GKU 128</strain>
    </source>
</reference>
<proteinExistence type="predicted"/>
<accession>A0A939PPG9</accession>
<dbReference type="AlphaFoldDB" id="A0A939PPG9"/>
<name>A0A939PPG9_9ACTN</name>
<dbReference type="EMBL" id="JAGEOJ010000022">
    <property type="protein sequence ID" value="MBO2453813.1"/>
    <property type="molecule type" value="Genomic_DNA"/>
</dbReference>
<evidence type="ECO:0000313" key="2">
    <source>
        <dbReference type="Proteomes" id="UP000669179"/>
    </source>
</evidence>
<organism evidence="1 2">
    <name type="scientific">Actinomadura barringtoniae</name>
    <dbReference type="NCBI Taxonomy" id="1427535"/>
    <lineage>
        <taxon>Bacteria</taxon>
        <taxon>Bacillati</taxon>
        <taxon>Actinomycetota</taxon>
        <taxon>Actinomycetes</taxon>
        <taxon>Streptosporangiales</taxon>
        <taxon>Thermomonosporaceae</taxon>
        <taxon>Actinomadura</taxon>
    </lineage>
</organism>
<gene>
    <name evidence="1" type="ORF">J4573_42455</name>
</gene>
<dbReference type="Proteomes" id="UP000669179">
    <property type="component" value="Unassembled WGS sequence"/>
</dbReference>
<keyword evidence="2" id="KW-1185">Reference proteome</keyword>